<keyword evidence="1" id="KW-0012">Acyltransferase</keyword>
<keyword evidence="1" id="KW-0808">Transferase</keyword>
<dbReference type="EMBL" id="CABVMM010000002">
    <property type="protein sequence ID" value="VVU99267.1"/>
    <property type="molecule type" value="Genomic_DNA"/>
</dbReference>
<evidence type="ECO:0000313" key="1">
    <source>
        <dbReference type="EMBL" id="VVU99267.1"/>
    </source>
</evidence>
<keyword evidence="2" id="KW-1185">Reference proteome</keyword>
<evidence type="ECO:0000313" key="2">
    <source>
        <dbReference type="Proteomes" id="UP000356253"/>
    </source>
</evidence>
<dbReference type="EC" id="2.3.1.-" evidence="1"/>
<sequence length="180" mass="21508">MKSIIETQNLILKPLVPSSLHQLFENNDKQKIVSVLGCDEEEYKRFEFMHINGMETYNQSLYFFLLLDKETQKPIGECGYHTWNTTHHRAELFYKLKEEKFKRKGLMTEALKEVLAFGFSKMKLHRISAMVAPWNKASIKLLEKYNFRQEGLCKEDYWYRGKYEDSACYALLKKEWQANR</sequence>
<dbReference type="Proteomes" id="UP000356253">
    <property type="component" value="Unassembled WGS sequence"/>
</dbReference>
<reference evidence="1" key="1">
    <citation type="submission" date="2019-09" db="EMBL/GenBank/DDBJ databases">
        <authorList>
            <person name="Rodrigo-Torres L."/>
            <person name="Arahal R. D."/>
            <person name="Lucena T."/>
        </authorList>
    </citation>
    <scope>NUCLEOTIDE SEQUENCE</scope>
    <source>
        <strain evidence="1">ISS653</strain>
    </source>
</reference>
<proteinExistence type="predicted"/>
<organism evidence="1 2">
    <name type="scientific">Mesonia oceanica</name>
    <dbReference type="NCBI Taxonomy" id="2687242"/>
    <lineage>
        <taxon>Bacteria</taxon>
        <taxon>Pseudomonadati</taxon>
        <taxon>Bacteroidota</taxon>
        <taxon>Flavobacteriia</taxon>
        <taxon>Flavobacteriales</taxon>
        <taxon>Flavobacteriaceae</taxon>
        <taxon>Mesonia</taxon>
    </lineage>
</organism>
<name>A0AC61Y4D5_9FLAO</name>
<gene>
    <name evidence="1" type="primary">ydaF_1</name>
    <name evidence="1" type="ORF">FVB9532_00519</name>
</gene>
<protein>
    <submittedName>
        <fullName evidence="1">Ribosomal N-acetyltransferase YdaF</fullName>
        <ecNumber evidence="1">2.3.1.-</ecNumber>
    </submittedName>
</protein>
<accession>A0AC61Y4D5</accession>
<comment type="caution">
    <text evidence="1">The sequence shown here is derived from an EMBL/GenBank/DDBJ whole genome shotgun (WGS) entry which is preliminary data.</text>
</comment>